<dbReference type="Proteomes" id="UP000587880">
    <property type="component" value="Unassembled WGS sequence"/>
</dbReference>
<organism evidence="1 2">
    <name type="scientific">Clostridium beijerinckii</name>
    <name type="common">Clostridium MP</name>
    <dbReference type="NCBI Taxonomy" id="1520"/>
    <lineage>
        <taxon>Bacteria</taxon>
        <taxon>Bacillati</taxon>
        <taxon>Bacillota</taxon>
        <taxon>Clostridia</taxon>
        <taxon>Eubacteriales</taxon>
        <taxon>Clostridiaceae</taxon>
        <taxon>Clostridium</taxon>
    </lineage>
</organism>
<reference evidence="1 2" key="1">
    <citation type="submission" date="2020-04" db="EMBL/GenBank/DDBJ databases">
        <authorList>
            <person name="Hitch T.C.A."/>
            <person name="Wylensek D."/>
            <person name="Clavel T."/>
        </authorList>
    </citation>
    <scope>NUCLEOTIDE SEQUENCE [LARGE SCALE GENOMIC DNA]</scope>
    <source>
        <strain evidence="1 2">WB01_NA02</strain>
    </source>
</reference>
<protein>
    <submittedName>
        <fullName evidence="1">Uncharacterized protein</fullName>
    </submittedName>
</protein>
<dbReference type="AlphaFoldDB" id="A0A7X9XR67"/>
<evidence type="ECO:0000313" key="1">
    <source>
        <dbReference type="EMBL" id="NMF07322.1"/>
    </source>
</evidence>
<dbReference type="RefSeq" id="WP_168983140.1">
    <property type="nucleotide sequence ID" value="NZ_JABAGD010000056.1"/>
</dbReference>
<gene>
    <name evidence="1" type="ORF">HF849_21775</name>
</gene>
<sequence>MAGKILSIDERIAKREKVIPKHIQEEVLKILNTNALLYGFYVSTWSERRVIKLLKEKYGIKITGYMAEALLEDVQEHSNNEVNEIDELNRLGYDMFSVHFIKIGVINKDEVESLTNRKFFNEKLDINLAIAIGKERMYTKLIFSEVSINFKKVSLFDKEIKSLEANEKEVVYNKVNFIKEVANNEKSTGNIVFVSEKDRYIERFNKIGANKLFYIVNEKNNNALLGYYKKNREIDFINSLQKYSYRKFESINKVEEAIDNNLKKNEIKKYKYFLLT</sequence>
<name>A0A7X9XR67_CLOBE</name>
<accession>A0A7X9XR67</accession>
<comment type="caution">
    <text evidence="1">The sequence shown here is derived from an EMBL/GenBank/DDBJ whole genome shotgun (WGS) entry which is preliminary data.</text>
</comment>
<proteinExistence type="predicted"/>
<evidence type="ECO:0000313" key="2">
    <source>
        <dbReference type="Proteomes" id="UP000587880"/>
    </source>
</evidence>
<dbReference type="EMBL" id="JABAGD010000056">
    <property type="protein sequence ID" value="NMF07322.1"/>
    <property type="molecule type" value="Genomic_DNA"/>
</dbReference>